<gene>
    <name evidence="2" type="ORF">MKC95_21470</name>
</gene>
<evidence type="ECO:0000313" key="2">
    <source>
        <dbReference type="EMBL" id="MCR0235341.1"/>
    </source>
</evidence>
<name>A0AAP2US16_CLOIN</name>
<dbReference type="AlphaFoldDB" id="A0AAP2US16"/>
<organism evidence="2 3">
    <name type="scientific">Clostridium innocuum</name>
    <dbReference type="NCBI Taxonomy" id="1522"/>
    <lineage>
        <taxon>Bacteria</taxon>
        <taxon>Bacillati</taxon>
        <taxon>Bacillota</taxon>
        <taxon>Clostridia</taxon>
        <taxon>Eubacteriales</taxon>
        <taxon>Clostridiaceae</taxon>
        <taxon>Clostridium</taxon>
    </lineage>
</organism>
<keyword evidence="1" id="KW-0812">Transmembrane</keyword>
<dbReference type="RefSeq" id="WP_008817532.1">
    <property type="nucleotide sequence ID" value="NZ_CABKQS010000002.1"/>
</dbReference>
<evidence type="ECO:0000256" key="1">
    <source>
        <dbReference type="SAM" id="Phobius"/>
    </source>
</evidence>
<comment type="caution">
    <text evidence="2">The sequence shown here is derived from an EMBL/GenBank/DDBJ whole genome shotgun (WGS) entry which is preliminary data.</text>
</comment>
<reference evidence="2" key="1">
    <citation type="journal article" date="2022" name="Clin. Infect. Dis.">
        <title>Association between Clostridium innocuum and antibiotic-associated diarrhea in adults and children: A cross-sectional study and comparative genomics analysis.</title>
        <authorList>
            <person name="Cherny K.E."/>
            <person name="Muscat E.B."/>
            <person name="Balaji A."/>
            <person name="Mukherjee J."/>
            <person name="Ozer E.A."/>
            <person name="Angarone M.P."/>
            <person name="Hauser A.R."/>
            <person name="Sichel J.S."/>
            <person name="Amponsah E."/>
            <person name="Kociolek L.K."/>
        </authorList>
    </citation>
    <scope>NUCLEOTIDE SEQUENCE</scope>
    <source>
        <strain evidence="2">NU1-AC-029v</strain>
    </source>
</reference>
<proteinExistence type="predicted"/>
<sequence length="78" mass="9002">MRRKDIAAFFGILCYTLAVFASLYVYYTKTTMLYGTICETESKGYRKEAERKKHSLELRMPCDKSVYKEQASASAEPI</sequence>
<keyword evidence="1" id="KW-1133">Transmembrane helix</keyword>
<dbReference type="Proteomes" id="UP001203972">
    <property type="component" value="Unassembled WGS sequence"/>
</dbReference>
<accession>A0AAP2US16</accession>
<dbReference type="EMBL" id="JAKTMA010000061">
    <property type="protein sequence ID" value="MCR0235341.1"/>
    <property type="molecule type" value="Genomic_DNA"/>
</dbReference>
<keyword evidence="1" id="KW-0472">Membrane</keyword>
<feature type="transmembrane region" description="Helical" evidence="1">
    <location>
        <begin position="6"/>
        <end position="27"/>
    </location>
</feature>
<evidence type="ECO:0000313" key="3">
    <source>
        <dbReference type="Proteomes" id="UP001203972"/>
    </source>
</evidence>
<protein>
    <submittedName>
        <fullName evidence="2">Uncharacterized protein</fullName>
    </submittedName>
</protein>